<feature type="transmembrane region" description="Helical" evidence="5">
    <location>
        <begin position="85"/>
        <end position="106"/>
    </location>
</feature>
<evidence type="ECO:0000313" key="7">
    <source>
        <dbReference type="EMBL" id="OMJ87890.1"/>
    </source>
</evidence>
<evidence type="ECO:0000256" key="3">
    <source>
        <dbReference type="ARBA" id="ARBA00022989"/>
    </source>
</evidence>
<dbReference type="InterPro" id="IPR006214">
    <property type="entry name" value="Bax_inhibitor_1-related"/>
</dbReference>
<comment type="subcellular location">
    <subcellularLocation>
        <location evidence="1">Membrane</location>
        <topology evidence="1">Multi-pass membrane protein</topology>
    </subcellularLocation>
</comment>
<keyword evidence="3 5" id="KW-1133">Transmembrane helix</keyword>
<dbReference type="PANTHER" id="PTHR23291">
    <property type="entry name" value="BAX INHIBITOR-RELATED"/>
    <property type="match status" value="1"/>
</dbReference>
<dbReference type="GO" id="GO:0016020">
    <property type="term" value="C:membrane"/>
    <property type="evidence" value="ECO:0007669"/>
    <property type="project" value="UniProtKB-SubCell"/>
</dbReference>
<dbReference type="OrthoDB" id="7933078at2759"/>
<evidence type="ECO:0000256" key="4">
    <source>
        <dbReference type="ARBA" id="ARBA00023136"/>
    </source>
</evidence>
<evidence type="ECO:0000256" key="1">
    <source>
        <dbReference type="ARBA" id="ARBA00004141"/>
    </source>
</evidence>
<comment type="caution">
    <text evidence="7">The sequence shown here is derived from an EMBL/GenBank/DDBJ whole genome shotgun (WGS) entry which is preliminary data.</text>
</comment>
<dbReference type="PANTHER" id="PTHR23291:SF47">
    <property type="entry name" value="TRANSMEMBRANE BAX INHIBITOR MOTIF CONTAINING 7"/>
    <property type="match status" value="1"/>
</dbReference>
<keyword evidence="2 5" id="KW-0812">Transmembrane</keyword>
<feature type="transmembrane region" description="Helical" evidence="5">
    <location>
        <begin position="118"/>
        <end position="136"/>
    </location>
</feature>
<keyword evidence="8" id="KW-1185">Reference proteome</keyword>
<evidence type="ECO:0000256" key="5">
    <source>
        <dbReference type="RuleBase" id="RU004379"/>
    </source>
</evidence>
<dbReference type="AlphaFoldDB" id="A0A1R2CG22"/>
<comment type="similarity">
    <text evidence="5">Belongs to the BI1 family.</text>
</comment>
<organism evidence="7 8">
    <name type="scientific">Stentor coeruleus</name>
    <dbReference type="NCBI Taxonomy" id="5963"/>
    <lineage>
        <taxon>Eukaryota</taxon>
        <taxon>Sar</taxon>
        <taxon>Alveolata</taxon>
        <taxon>Ciliophora</taxon>
        <taxon>Postciliodesmatophora</taxon>
        <taxon>Heterotrichea</taxon>
        <taxon>Heterotrichida</taxon>
        <taxon>Stentoridae</taxon>
        <taxon>Stentor</taxon>
    </lineage>
</organism>
<dbReference type="Proteomes" id="UP000187209">
    <property type="component" value="Unassembled WGS sequence"/>
</dbReference>
<feature type="transmembrane region" description="Helical" evidence="5">
    <location>
        <begin position="173"/>
        <end position="194"/>
    </location>
</feature>
<accession>A0A1R2CG22</accession>
<protein>
    <submittedName>
        <fullName evidence="7">Uncharacterized protein</fullName>
    </submittedName>
</protein>
<feature type="transmembrane region" description="Helical" evidence="5">
    <location>
        <begin position="201"/>
        <end position="225"/>
    </location>
</feature>
<evidence type="ECO:0000256" key="2">
    <source>
        <dbReference type="ARBA" id="ARBA00022692"/>
    </source>
</evidence>
<feature type="transmembrane region" description="Helical" evidence="5">
    <location>
        <begin position="264"/>
        <end position="286"/>
    </location>
</feature>
<keyword evidence="4 5" id="KW-0472">Membrane</keyword>
<feature type="region of interest" description="Disordered" evidence="6">
    <location>
        <begin position="1"/>
        <end position="21"/>
    </location>
</feature>
<feature type="transmembrane region" description="Helical" evidence="5">
    <location>
        <begin position="231"/>
        <end position="252"/>
    </location>
</feature>
<feature type="transmembrane region" description="Helical" evidence="5">
    <location>
        <begin position="148"/>
        <end position="167"/>
    </location>
</feature>
<proteinExistence type="inferred from homology"/>
<sequence length="289" mass="32772">MSVNPEINPEQLKESENIETGRSNSQQVIIAFAENDLPHTFRFGNSNQESPIPKKQLSRLNSLTKFYENSMKTNKNDRNNFIKKVYFLVATQLFITILFVGIIVGFKIIKENIRKTSYIAIATFLSALIISLITICCIKPARKYPWNYLLLFSFNIFITYTVGYISAYYDSLAVLSASFTTLGLVFSLAIYVHFSKKDFNFCIGITISIIAGILFFSLSMSFAYVSIVNSVIGFSFVIIFSIFIVYDIQLICGGRYSALSYDDYVIGAMLLYIDIVALFLYILSLLKSK</sequence>
<evidence type="ECO:0000313" key="8">
    <source>
        <dbReference type="Proteomes" id="UP000187209"/>
    </source>
</evidence>
<dbReference type="EMBL" id="MPUH01000165">
    <property type="protein sequence ID" value="OMJ87890.1"/>
    <property type="molecule type" value="Genomic_DNA"/>
</dbReference>
<dbReference type="Pfam" id="PF01027">
    <property type="entry name" value="Bax1-I"/>
    <property type="match status" value="1"/>
</dbReference>
<gene>
    <name evidence="7" type="ORF">SteCoe_10301</name>
</gene>
<reference evidence="7 8" key="1">
    <citation type="submission" date="2016-11" db="EMBL/GenBank/DDBJ databases">
        <title>The macronuclear genome of Stentor coeruleus: a giant cell with tiny introns.</title>
        <authorList>
            <person name="Slabodnick M."/>
            <person name="Ruby J.G."/>
            <person name="Reiff S.B."/>
            <person name="Swart E.C."/>
            <person name="Gosai S."/>
            <person name="Prabakaran S."/>
            <person name="Witkowska E."/>
            <person name="Larue G.E."/>
            <person name="Fisher S."/>
            <person name="Freeman R.M."/>
            <person name="Gunawardena J."/>
            <person name="Chu W."/>
            <person name="Stover N.A."/>
            <person name="Gregory B.D."/>
            <person name="Nowacki M."/>
            <person name="Derisi J."/>
            <person name="Roy S.W."/>
            <person name="Marshall W.F."/>
            <person name="Sood P."/>
        </authorList>
    </citation>
    <scope>NUCLEOTIDE SEQUENCE [LARGE SCALE GENOMIC DNA]</scope>
    <source>
        <strain evidence="7">WM001</strain>
    </source>
</reference>
<name>A0A1R2CG22_9CILI</name>
<evidence type="ECO:0000256" key="6">
    <source>
        <dbReference type="SAM" id="MobiDB-lite"/>
    </source>
</evidence>